<dbReference type="Pfam" id="PF05437">
    <property type="entry name" value="AzlD"/>
    <property type="match status" value="1"/>
</dbReference>
<comment type="caution">
    <text evidence="2">The sequence shown here is derived from an EMBL/GenBank/DDBJ whole genome shotgun (WGS) entry which is preliminary data.</text>
</comment>
<keyword evidence="1" id="KW-0812">Transmembrane</keyword>
<keyword evidence="1" id="KW-0472">Membrane</keyword>
<keyword evidence="3" id="KW-1185">Reference proteome</keyword>
<keyword evidence="1" id="KW-1133">Transmembrane helix</keyword>
<sequence length="104" mass="11714">MEVRWEIMLIIVGGAVVTMIPRVFPLVVLSKMKLPEWAMRWLHYIPIAIMAALLSQELLLTSADSGYIRLWAALPTVLIAILTRSLMGTVAVGIISMMILRYLF</sequence>
<accession>A0ABS8YDE8</accession>
<dbReference type="RefSeq" id="WP_026011265.1">
    <property type="nucleotide sequence ID" value="NZ_JAJNBZ010000003.1"/>
</dbReference>
<evidence type="ECO:0000256" key="1">
    <source>
        <dbReference type="SAM" id="Phobius"/>
    </source>
</evidence>
<feature type="transmembrane region" description="Helical" evidence="1">
    <location>
        <begin position="72"/>
        <end position="100"/>
    </location>
</feature>
<evidence type="ECO:0000313" key="2">
    <source>
        <dbReference type="EMBL" id="MCE5169047.1"/>
    </source>
</evidence>
<dbReference type="EMBL" id="JAJNBZ010000003">
    <property type="protein sequence ID" value="MCE5169047.1"/>
    <property type="molecule type" value="Genomic_DNA"/>
</dbReference>
<dbReference type="InterPro" id="IPR008407">
    <property type="entry name" value="Brnchd-chn_aa_trnsp_AzlD"/>
</dbReference>
<evidence type="ECO:0000313" key="3">
    <source>
        <dbReference type="Proteomes" id="UP001199916"/>
    </source>
</evidence>
<name>A0ABS8YDE8_9BACL</name>
<feature type="transmembrane region" description="Helical" evidence="1">
    <location>
        <begin position="41"/>
        <end position="60"/>
    </location>
</feature>
<protein>
    <submittedName>
        <fullName evidence="2">AzlD domain-containing protein</fullName>
    </submittedName>
</protein>
<proteinExistence type="predicted"/>
<organism evidence="2 3">
    <name type="scientific">Paenibacillus profundus</name>
    <dbReference type="NCBI Taxonomy" id="1173085"/>
    <lineage>
        <taxon>Bacteria</taxon>
        <taxon>Bacillati</taxon>
        <taxon>Bacillota</taxon>
        <taxon>Bacilli</taxon>
        <taxon>Bacillales</taxon>
        <taxon>Paenibacillaceae</taxon>
        <taxon>Paenibacillus</taxon>
    </lineage>
</organism>
<dbReference type="Proteomes" id="UP001199916">
    <property type="component" value="Unassembled WGS sequence"/>
</dbReference>
<reference evidence="2 3" key="1">
    <citation type="submission" date="2021-11" db="EMBL/GenBank/DDBJ databases">
        <title>Draft genome sequence of Paenibacillus profundus YoMME, a new Gram-positive bacteria with exoelectrogenic properties.</title>
        <authorList>
            <person name="Hubenova Y."/>
            <person name="Hubenova E."/>
            <person name="Manasiev Y."/>
            <person name="Peykov S."/>
            <person name="Mitov M."/>
        </authorList>
    </citation>
    <scope>NUCLEOTIDE SEQUENCE [LARGE SCALE GENOMIC DNA]</scope>
    <source>
        <strain evidence="2 3">YoMME</strain>
    </source>
</reference>
<gene>
    <name evidence="2" type="ORF">LQV63_06955</name>
</gene>
<feature type="transmembrane region" description="Helical" evidence="1">
    <location>
        <begin position="6"/>
        <end position="29"/>
    </location>
</feature>